<dbReference type="WBParaSite" id="PSU_v2.g8437.t1">
    <property type="protein sequence ID" value="PSU_v2.g8437.t1"/>
    <property type="gene ID" value="PSU_v2.g8437"/>
</dbReference>
<accession>A0A914Z9F1</accession>
<proteinExistence type="predicted"/>
<sequence length="246" mass="25435">MAMLVTLARLHRRQTAEAEAKLEAQADGLGVIRESAADWRQHRGVGRDVAVQHGPERVAAGTGGRAAVGGIAHDCRAACTAGAGGAVWQHRCGGGALLFAVHLRIRCWWNEAGTGADRAGGAGAAGRSGDHPAGAALADRHLSAQDRTGPGRTQLGEYGCPLCGHHHRGDLGAVGDGPAAEQAGIAGQCAVGGYWFRPAGDHPELRVRPDPAGRAPGEDRRLGEAGRPGRRHPPHQPAWSPRPCAT</sequence>
<protein>
    <submittedName>
        <fullName evidence="3">Uncharacterized protein</fullName>
    </submittedName>
</protein>
<evidence type="ECO:0000313" key="3">
    <source>
        <dbReference type="WBParaSite" id="PSU_v2.g8437.t1"/>
    </source>
</evidence>
<feature type="region of interest" description="Disordered" evidence="1">
    <location>
        <begin position="201"/>
        <end position="246"/>
    </location>
</feature>
<dbReference type="Proteomes" id="UP000887577">
    <property type="component" value="Unplaced"/>
</dbReference>
<organism evidence="2 3">
    <name type="scientific">Panagrolaimus superbus</name>
    <dbReference type="NCBI Taxonomy" id="310955"/>
    <lineage>
        <taxon>Eukaryota</taxon>
        <taxon>Metazoa</taxon>
        <taxon>Ecdysozoa</taxon>
        <taxon>Nematoda</taxon>
        <taxon>Chromadorea</taxon>
        <taxon>Rhabditida</taxon>
        <taxon>Tylenchina</taxon>
        <taxon>Panagrolaimomorpha</taxon>
        <taxon>Panagrolaimoidea</taxon>
        <taxon>Panagrolaimidae</taxon>
        <taxon>Panagrolaimus</taxon>
    </lineage>
</organism>
<name>A0A914Z9F1_9BILA</name>
<reference evidence="3" key="1">
    <citation type="submission" date="2022-11" db="UniProtKB">
        <authorList>
            <consortium name="WormBaseParasite"/>
        </authorList>
    </citation>
    <scope>IDENTIFICATION</scope>
</reference>
<keyword evidence="2" id="KW-1185">Reference proteome</keyword>
<evidence type="ECO:0000313" key="2">
    <source>
        <dbReference type="Proteomes" id="UP000887577"/>
    </source>
</evidence>
<evidence type="ECO:0000256" key="1">
    <source>
        <dbReference type="SAM" id="MobiDB-lite"/>
    </source>
</evidence>
<dbReference type="AlphaFoldDB" id="A0A914Z9F1"/>
<feature type="compositionally biased region" description="Basic and acidic residues" evidence="1">
    <location>
        <begin position="201"/>
        <end position="224"/>
    </location>
</feature>